<keyword evidence="3 7" id="KW-0732">Signal</keyword>
<dbReference type="GO" id="GO:2000354">
    <property type="term" value="P:regulation of ovarian follicle development"/>
    <property type="evidence" value="ECO:0007669"/>
    <property type="project" value="Ensembl"/>
</dbReference>
<dbReference type="InParanoid" id="A0A3P9AAY3"/>
<evidence type="ECO:0000256" key="4">
    <source>
        <dbReference type="ARBA" id="ARBA00022782"/>
    </source>
</evidence>
<dbReference type="RefSeq" id="XP_010870000.3">
    <property type="nucleotide sequence ID" value="XM_010871698.4"/>
</dbReference>
<organism evidence="9 10">
    <name type="scientific">Esox lucius</name>
    <name type="common">Northern pike</name>
    <dbReference type="NCBI Taxonomy" id="8010"/>
    <lineage>
        <taxon>Eukaryota</taxon>
        <taxon>Metazoa</taxon>
        <taxon>Chordata</taxon>
        <taxon>Craniata</taxon>
        <taxon>Vertebrata</taxon>
        <taxon>Euteleostomi</taxon>
        <taxon>Actinopterygii</taxon>
        <taxon>Neopterygii</taxon>
        <taxon>Teleostei</taxon>
        <taxon>Protacanthopterygii</taxon>
        <taxon>Esociformes</taxon>
        <taxon>Esocidae</taxon>
        <taxon>Esox</taxon>
    </lineage>
</organism>
<name>A0A3P9AAY3_ESOLU</name>
<reference evidence="9" key="3">
    <citation type="submission" date="2025-08" db="UniProtKB">
        <authorList>
            <consortium name="Ensembl"/>
        </authorList>
    </citation>
    <scope>IDENTIFICATION</scope>
</reference>
<dbReference type="PANTHER" id="PTHR15009:SF4">
    <property type="entry name" value="MUELLERIAN-INHIBITING FACTOR"/>
    <property type="match status" value="1"/>
</dbReference>
<proteinExistence type="inferred from homology"/>
<evidence type="ECO:0000256" key="6">
    <source>
        <dbReference type="SAM" id="MobiDB-lite"/>
    </source>
</evidence>
<evidence type="ECO:0000256" key="7">
    <source>
        <dbReference type="SAM" id="SignalP"/>
    </source>
</evidence>
<dbReference type="CDD" id="cd13757">
    <property type="entry name" value="TGF_beta_AMH"/>
    <property type="match status" value="1"/>
</dbReference>
<dbReference type="SUPFAM" id="SSF57501">
    <property type="entry name" value="Cystine-knot cytokines"/>
    <property type="match status" value="1"/>
</dbReference>
<dbReference type="InterPro" id="IPR001839">
    <property type="entry name" value="TGF-b_C"/>
</dbReference>
<dbReference type="GO" id="GO:0005576">
    <property type="term" value="C:extracellular region"/>
    <property type="evidence" value="ECO:0007669"/>
    <property type="project" value="UniProtKB-SubCell"/>
</dbReference>
<feature type="region of interest" description="Disordered" evidence="6">
    <location>
        <begin position="32"/>
        <end position="54"/>
    </location>
</feature>
<dbReference type="Gene3D" id="2.10.90.10">
    <property type="entry name" value="Cystine-knot cytokines"/>
    <property type="match status" value="1"/>
</dbReference>
<keyword evidence="4" id="KW-0221">Differentiation</keyword>
<keyword evidence="2" id="KW-0964">Secreted</keyword>
<dbReference type="GO" id="GO:0048240">
    <property type="term" value="P:sperm capacitation"/>
    <property type="evidence" value="ECO:0007669"/>
    <property type="project" value="Ensembl"/>
</dbReference>
<dbReference type="GO" id="GO:0008083">
    <property type="term" value="F:growth factor activity"/>
    <property type="evidence" value="ECO:0007669"/>
    <property type="project" value="UniProtKB-KW"/>
</dbReference>
<feature type="chain" id="PRO_5044185382" description="TGF-beta family profile domain-containing protein" evidence="7">
    <location>
        <begin position="19"/>
        <end position="580"/>
    </location>
</feature>
<reference evidence="9" key="2">
    <citation type="submission" date="2020-02" db="EMBL/GenBank/DDBJ databases">
        <title>Esox lucius (northern pike) genome, fEsoLuc1, primary haplotype.</title>
        <authorList>
            <person name="Myers G."/>
            <person name="Karagic N."/>
            <person name="Meyer A."/>
            <person name="Pippel M."/>
            <person name="Reichard M."/>
            <person name="Winkler S."/>
            <person name="Tracey A."/>
            <person name="Sims Y."/>
            <person name="Howe K."/>
            <person name="Rhie A."/>
            <person name="Formenti G."/>
            <person name="Durbin R."/>
            <person name="Fedrigo O."/>
            <person name="Jarvis E.D."/>
        </authorList>
    </citation>
    <scope>NUCLEOTIDE SEQUENCE [LARGE SCALE GENOMIC DNA]</scope>
</reference>
<dbReference type="PANTHER" id="PTHR15009">
    <property type="entry name" value="MUELLERIAN-INHIBITING FACTOR"/>
    <property type="match status" value="1"/>
</dbReference>
<accession>A0A3P9AAY3</accession>
<keyword evidence="10" id="KW-1185">Reference proteome</keyword>
<feature type="domain" description="TGF-beta family profile" evidence="8">
    <location>
        <begin position="463"/>
        <end position="580"/>
    </location>
</feature>
<evidence type="ECO:0000313" key="9">
    <source>
        <dbReference type="Ensembl" id="ENSELUP00000038168.3"/>
    </source>
</evidence>
<dbReference type="Proteomes" id="UP000265140">
    <property type="component" value="Chromosome 8"/>
</dbReference>
<dbReference type="FunCoup" id="A0A3P9AAY3">
    <property type="interactions" value="531"/>
</dbReference>
<dbReference type="Bgee" id="ENSELUG00000001523">
    <property type="expression patterns" value="Expressed in testis and 6 other cell types or tissues"/>
</dbReference>
<dbReference type="Pfam" id="PF00019">
    <property type="entry name" value="TGF_beta"/>
    <property type="match status" value="1"/>
</dbReference>
<evidence type="ECO:0000256" key="1">
    <source>
        <dbReference type="ARBA" id="ARBA00004613"/>
    </source>
</evidence>
<gene>
    <name evidence="9" type="primary">AMH</name>
</gene>
<dbReference type="Pfam" id="PF04709">
    <property type="entry name" value="AMH_N"/>
    <property type="match status" value="1"/>
</dbReference>
<keyword evidence="5" id="KW-0339">Growth factor</keyword>
<dbReference type="Ensembl" id="ENSELUT00000040603.3">
    <property type="protein sequence ID" value="ENSELUP00000038168.3"/>
    <property type="gene ID" value="ENSELUG00000001523.3"/>
</dbReference>
<dbReference type="GeneID" id="105011568"/>
<dbReference type="PROSITE" id="PS51362">
    <property type="entry name" value="TGF_BETA_2"/>
    <property type="match status" value="1"/>
</dbReference>
<dbReference type="GO" id="GO:0046546">
    <property type="term" value="P:development of primary male sexual characteristics"/>
    <property type="evidence" value="ECO:0007669"/>
    <property type="project" value="Ensembl"/>
</dbReference>
<evidence type="ECO:0000313" key="10">
    <source>
        <dbReference type="Proteomes" id="UP000265140"/>
    </source>
</evidence>
<dbReference type="InterPro" id="IPR006799">
    <property type="entry name" value="AMH_N"/>
</dbReference>
<sequence length="580" mass="64141">MRLLRIFCLLLLLPSASGTPTHQGTISVTLQGQNQEDPRPDHQETGPLAGVKSPLEVENGLGESQSTVEEKIPIVPNTSHYQPGDTTCFGRTLGHREVVDDMLSALREGWDKESELRKEDLTQFGVCSNSDDGALITALSTLVKEANKLRHELHIWQPTKEVIESEEGLRLVLTLHLHQPPLTKTKPILFLAFRNPRTRTLGNITFTSHDLQPYKQAVCISEGTQFLVLTGTPSEGKSHLKWQIVVDNEMSNAEHKRSELQGILGEGTTGDVSVIPLMLFSMDRGLGERASERQGSSPAPSGTYTFLCELQRFLSDVLPPSKLSQPLTAPVPLFSLHSLPPLPLGVSSSETVLAELLNSTAPTLFSFPTLSPEFQGYRGELALQPALLEVLRQRLEEVVVQMRAEEVGSFGMDRLRRLQELSYLPKEGEEPLTGVGSRSEMQYRALLLLKALQTVVGAWEVERGQRATRAGQEGLEGLEDQEGQEGHGHLCQRHSLTISLEKFLLTPRETNIFDCRGVCKFPLTKGNNHAILLNGQDLAPQHSLCCVPVDYEGLWVVELKQSATEIILKPNMVATKCECR</sequence>
<protein>
    <recommendedName>
        <fullName evidence="8">TGF-beta family profile domain-containing protein</fullName>
    </recommendedName>
</protein>
<dbReference type="GO" id="GO:1905939">
    <property type="term" value="P:regulation of gonad development"/>
    <property type="evidence" value="ECO:0007669"/>
    <property type="project" value="Ensembl"/>
</dbReference>
<reference evidence="9" key="4">
    <citation type="submission" date="2025-09" db="UniProtKB">
        <authorList>
            <consortium name="Ensembl"/>
        </authorList>
    </citation>
    <scope>IDENTIFICATION</scope>
</reference>
<dbReference type="OMA" id="ALMLCWT"/>
<dbReference type="AlphaFoldDB" id="A0A3P9AAY3"/>
<dbReference type="InterPro" id="IPR029034">
    <property type="entry name" value="Cystine-knot_cytokine"/>
</dbReference>
<comment type="subcellular location">
    <subcellularLocation>
        <location evidence="1">Secreted</location>
    </subcellularLocation>
</comment>
<dbReference type="GO" id="GO:0008406">
    <property type="term" value="P:gonad development"/>
    <property type="evidence" value="ECO:0007669"/>
    <property type="project" value="Ensembl"/>
</dbReference>
<dbReference type="SMART" id="SM00204">
    <property type="entry name" value="TGFB"/>
    <property type="match status" value="1"/>
</dbReference>
<comment type="similarity">
    <text evidence="5">Belongs to the TGF-beta family.</text>
</comment>
<reference evidence="10" key="1">
    <citation type="journal article" date="2014" name="PLoS ONE">
        <title>The genome and linkage map of the northern pike (Esox lucius): conserved synteny revealed between the salmonid sister group and the Neoteleostei.</title>
        <authorList>
            <person name="Rondeau E.B."/>
            <person name="Minkley D.R."/>
            <person name="Leong J.S."/>
            <person name="Messmer A.M."/>
            <person name="Jantzen J.R."/>
            <person name="von Schalburg K.R."/>
            <person name="Lemon C."/>
            <person name="Bird N.H."/>
            <person name="Koop B.F."/>
        </authorList>
    </citation>
    <scope>NUCLEOTIDE SEQUENCE</scope>
</reference>
<dbReference type="STRING" id="8010.ENSELUP00000038168"/>
<dbReference type="GO" id="GO:2000835">
    <property type="term" value="P:negative regulation of androgen secretion"/>
    <property type="evidence" value="ECO:0007669"/>
    <property type="project" value="Ensembl"/>
</dbReference>
<dbReference type="GeneTree" id="ENSGT00390000006337"/>
<evidence type="ECO:0000259" key="8">
    <source>
        <dbReference type="PROSITE" id="PS51362"/>
    </source>
</evidence>
<evidence type="ECO:0000256" key="3">
    <source>
        <dbReference type="ARBA" id="ARBA00022729"/>
    </source>
</evidence>
<dbReference type="InterPro" id="IPR021203">
    <property type="entry name" value="Muellerian-inhibiting_factor"/>
</dbReference>
<evidence type="ECO:0000256" key="2">
    <source>
        <dbReference type="ARBA" id="ARBA00022525"/>
    </source>
</evidence>
<feature type="signal peptide" evidence="7">
    <location>
        <begin position="1"/>
        <end position="18"/>
    </location>
</feature>
<evidence type="ECO:0000256" key="5">
    <source>
        <dbReference type="RuleBase" id="RU000354"/>
    </source>
</evidence>